<dbReference type="Gene3D" id="3.60.15.10">
    <property type="entry name" value="Ribonuclease Z/Hydroxyacylglutathione hydrolase-like"/>
    <property type="match status" value="1"/>
</dbReference>
<dbReference type="CDD" id="cd16282">
    <property type="entry name" value="metallo-hydrolase-like_MBL-fold"/>
    <property type="match status" value="1"/>
</dbReference>
<gene>
    <name evidence="2" type="ORF">BCF44_104563</name>
</gene>
<keyword evidence="3" id="KW-1185">Reference proteome</keyword>
<dbReference type="SMART" id="SM00849">
    <property type="entry name" value="Lactamase_B"/>
    <property type="match status" value="1"/>
</dbReference>
<organism evidence="2 3">
    <name type="scientific">Kutzneria buriramensis</name>
    <dbReference type="NCBI Taxonomy" id="1045776"/>
    <lineage>
        <taxon>Bacteria</taxon>
        <taxon>Bacillati</taxon>
        <taxon>Actinomycetota</taxon>
        <taxon>Actinomycetes</taxon>
        <taxon>Pseudonocardiales</taxon>
        <taxon>Pseudonocardiaceae</taxon>
        <taxon>Kutzneria</taxon>
    </lineage>
</organism>
<protein>
    <submittedName>
        <fullName evidence="2">Cyclase</fullName>
    </submittedName>
</protein>
<feature type="domain" description="Metallo-beta-lactamase" evidence="1">
    <location>
        <begin position="26"/>
        <end position="210"/>
    </location>
</feature>
<dbReference type="AlphaFoldDB" id="A0A3E0HUZ9"/>
<dbReference type="InterPro" id="IPR001279">
    <property type="entry name" value="Metallo-B-lactamas"/>
</dbReference>
<comment type="caution">
    <text evidence="2">The sequence shown here is derived from an EMBL/GenBank/DDBJ whole genome shotgun (WGS) entry which is preliminary data.</text>
</comment>
<dbReference type="Pfam" id="PF00753">
    <property type="entry name" value="Lactamase_B"/>
    <property type="match status" value="1"/>
</dbReference>
<dbReference type="EMBL" id="QUNO01000004">
    <property type="protein sequence ID" value="REH50287.1"/>
    <property type="molecule type" value="Genomic_DNA"/>
</dbReference>
<sequence length="299" mass="31791">MSQSPLVHSLGPATRAYEQPTGGWFLNNAGWVTGGERTLVVDTLATEARTARFLDAVRTDTGHDGDRLVAAITHWHGDHAHGAIQIARAGGRLLATGHSADMIAAGPHLFEQVFDFHGWGDVTPPAIDQLVAEPSSVELGGVSADVLPVPWIAHTAGDLVVHVPSDGVLFTGDLVFVGVVPLVMAGTAAGWVQALDWLTTLEHRHLVPGHGPMQAAGSTAIPDLRAYLSWLLDVTAVEAPDFAALEAEARQRWSTWSEGERHAVNLIKTHADQHGLDADIVTMAMAMLKPFGGPIKLDI</sequence>
<dbReference type="Proteomes" id="UP000256269">
    <property type="component" value="Unassembled WGS sequence"/>
</dbReference>
<accession>A0A3E0HUZ9</accession>
<dbReference type="RefSeq" id="WP_116174782.1">
    <property type="nucleotide sequence ID" value="NZ_CP144375.1"/>
</dbReference>
<dbReference type="OrthoDB" id="2273115at2"/>
<proteinExistence type="predicted"/>
<evidence type="ECO:0000259" key="1">
    <source>
        <dbReference type="SMART" id="SM00849"/>
    </source>
</evidence>
<reference evidence="2 3" key="1">
    <citation type="submission" date="2018-08" db="EMBL/GenBank/DDBJ databases">
        <title>Genomic Encyclopedia of Archaeal and Bacterial Type Strains, Phase II (KMG-II): from individual species to whole genera.</title>
        <authorList>
            <person name="Goeker M."/>
        </authorList>
    </citation>
    <scope>NUCLEOTIDE SEQUENCE [LARGE SCALE GENOMIC DNA]</scope>
    <source>
        <strain evidence="2 3">DSM 45791</strain>
    </source>
</reference>
<name>A0A3E0HUZ9_9PSEU</name>
<dbReference type="PANTHER" id="PTHR42951:SF4">
    <property type="entry name" value="ACYL-COENZYME A THIOESTERASE MBLAC2"/>
    <property type="match status" value="1"/>
</dbReference>
<evidence type="ECO:0000313" key="3">
    <source>
        <dbReference type="Proteomes" id="UP000256269"/>
    </source>
</evidence>
<dbReference type="InterPro" id="IPR036866">
    <property type="entry name" value="RibonucZ/Hydroxyglut_hydro"/>
</dbReference>
<evidence type="ECO:0000313" key="2">
    <source>
        <dbReference type="EMBL" id="REH50287.1"/>
    </source>
</evidence>
<dbReference type="SUPFAM" id="SSF56281">
    <property type="entry name" value="Metallo-hydrolase/oxidoreductase"/>
    <property type="match status" value="1"/>
</dbReference>
<dbReference type="InterPro" id="IPR050855">
    <property type="entry name" value="NDM-1-like"/>
</dbReference>
<dbReference type="PANTHER" id="PTHR42951">
    <property type="entry name" value="METALLO-BETA-LACTAMASE DOMAIN-CONTAINING"/>
    <property type="match status" value="1"/>
</dbReference>